<dbReference type="FunFam" id="2.10.25.10:FF:000230">
    <property type="entry name" value="Delta-like protein"/>
    <property type="match status" value="1"/>
</dbReference>
<dbReference type="EMBL" id="BMAV01025618">
    <property type="protein sequence ID" value="GFS42954.1"/>
    <property type="molecule type" value="Genomic_DNA"/>
</dbReference>
<evidence type="ECO:0000313" key="10">
    <source>
        <dbReference type="Proteomes" id="UP000886998"/>
    </source>
</evidence>
<feature type="domain" description="EGF-like" evidence="8">
    <location>
        <begin position="90"/>
        <end position="126"/>
    </location>
</feature>
<dbReference type="GO" id="GO:0005112">
    <property type="term" value="F:Notch binding"/>
    <property type="evidence" value="ECO:0007669"/>
    <property type="project" value="TreeGrafter"/>
</dbReference>
<evidence type="ECO:0000256" key="4">
    <source>
        <dbReference type="ARBA" id="ARBA00023157"/>
    </source>
</evidence>
<evidence type="ECO:0000256" key="1">
    <source>
        <dbReference type="ARBA" id="ARBA00022536"/>
    </source>
</evidence>
<feature type="transmembrane region" description="Helical" evidence="7">
    <location>
        <begin position="169"/>
        <end position="194"/>
    </location>
</feature>
<keyword evidence="2" id="KW-0732">Signal</keyword>
<keyword evidence="10" id="KW-1185">Reference proteome</keyword>
<dbReference type="GO" id="GO:0007219">
    <property type="term" value="P:Notch signaling pathway"/>
    <property type="evidence" value="ECO:0007669"/>
    <property type="project" value="TreeGrafter"/>
</dbReference>
<dbReference type="PROSITE" id="PS50026">
    <property type="entry name" value="EGF_3"/>
    <property type="match status" value="1"/>
</dbReference>
<gene>
    <name evidence="9" type="primary">DNER_1</name>
    <name evidence="9" type="ORF">TNIN_267131</name>
</gene>
<dbReference type="PANTHER" id="PTHR12916:SF9">
    <property type="entry name" value="NEUROGENIC LOCUS NOTCH HOMOLOG PROTEIN 1-RELATED"/>
    <property type="match status" value="1"/>
</dbReference>
<evidence type="ECO:0000256" key="7">
    <source>
        <dbReference type="SAM" id="Phobius"/>
    </source>
</evidence>
<keyword evidence="7" id="KW-0472">Membrane</keyword>
<dbReference type="GO" id="GO:0048666">
    <property type="term" value="P:neuron development"/>
    <property type="evidence" value="ECO:0007669"/>
    <property type="project" value="UniProtKB-ARBA"/>
</dbReference>
<name>A0A8X6JM10_9ARAC</name>
<dbReference type="PROSITE" id="PS00022">
    <property type="entry name" value="EGF_1"/>
    <property type="match status" value="1"/>
</dbReference>
<protein>
    <submittedName>
        <fullName evidence="9">Delta and Notch-like epidermal growth factor-related receptor</fullName>
    </submittedName>
</protein>
<dbReference type="GO" id="GO:0005509">
    <property type="term" value="F:calcium ion binding"/>
    <property type="evidence" value="ECO:0007669"/>
    <property type="project" value="InterPro"/>
</dbReference>
<keyword evidence="5" id="KW-0325">Glycoprotein</keyword>
<dbReference type="InterPro" id="IPR001881">
    <property type="entry name" value="EGF-like_Ca-bd_dom"/>
</dbReference>
<dbReference type="CDD" id="cd00054">
    <property type="entry name" value="EGF_CA"/>
    <property type="match status" value="1"/>
</dbReference>
<dbReference type="GO" id="GO:0005886">
    <property type="term" value="C:plasma membrane"/>
    <property type="evidence" value="ECO:0007669"/>
    <property type="project" value="UniProtKB-ARBA"/>
</dbReference>
<dbReference type="Proteomes" id="UP000886998">
    <property type="component" value="Unassembled WGS sequence"/>
</dbReference>
<dbReference type="SMART" id="SM00179">
    <property type="entry name" value="EGF_CA"/>
    <property type="match status" value="1"/>
</dbReference>
<dbReference type="SUPFAM" id="SSF57196">
    <property type="entry name" value="EGF/Laminin"/>
    <property type="match status" value="1"/>
</dbReference>
<dbReference type="GO" id="GO:0042063">
    <property type="term" value="P:gliogenesis"/>
    <property type="evidence" value="ECO:0007669"/>
    <property type="project" value="UniProtKB-ARBA"/>
</dbReference>
<keyword evidence="3" id="KW-0677">Repeat</keyword>
<evidence type="ECO:0000256" key="3">
    <source>
        <dbReference type="ARBA" id="ARBA00022737"/>
    </source>
</evidence>
<evidence type="ECO:0000259" key="8">
    <source>
        <dbReference type="PROSITE" id="PS50026"/>
    </source>
</evidence>
<evidence type="ECO:0000256" key="5">
    <source>
        <dbReference type="ARBA" id="ARBA00023180"/>
    </source>
</evidence>
<proteinExistence type="predicted"/>
<dbReference type="SMART" id="SM00181">
    <property type="entry name" value="EGF"/>
    <property type="match status" value="1"/>
</dbReference>
<dbReference type="AlphaFoldDB" id="A0A8X6JM10"/>
<dbReference type="Gene3D" id="2.10.25.10">
    <property type="entry name" value="Laminin"/>
    <property type="match status" value="1"/>
</dbReference>
<keyword evidence="7" id="KW-1133">Transmembrane helix</keyword>
<evidence type="ECO:0000313" key="9">
    <source>
        <dbReference type="EMBL" id="GFS42954.1"/>
    </source>
</evidence>
<keyword evidence="1 6" id="KW-0245">EGF-like domain</keyword>
<evidence type="ECO:0000256" key="6">
    <source>
        <dbReference type="PROSITE-ProRule" id="PRU00076"/>
    </source>
</evidence>
<keyword evidence="9" id="KW-0675">Receptor</keyword>
<accession>A0A8X6JM10</accession>
<dbReference type="GO" id="GO:0000902">
    <property type="term" value="P:cell morphogenesis"/>
    <property type="evidence" value="ECO:0007669"/>
    <property type="project" value="UniProtKB-ARBA"/>
</dbReference>
<dbReference type="Pfam" id="PF00008">
    <property type="entry name" value="EGF"/>
    <property type="match status" value="1"/>
</dbReference>
<evidence type="ECO:0000256" key="2">
    <source>
        <dbReference type="ARBA" id="ARBA00022729"/>
    </source>
</evidence>
<dbReference type="PROSITE" id="PS01186">
    <property type="entry name" value="EGF_2"/>
    <property type="match status" value="1"/>
</dbReference>
<keyword evidence="4 6" id="KW-1015">Disulfide bond</keyword>
<dbReference type="InterPro" id="IPR000742">
    <property type="entry name" value="EGF"/>
</dbReference>
<dbReference type="PANTHER" id="PTHR12916">
    <property type="entry name" value="CYTOCHROME C OXIDASE POLYPEPTIDE VIC-2"/>
    <property type="match status" value="1"/>
</dbReference>
<comment type="caution">
    <text evidence="6">Lacks conserved residue(s) required for the propagation of feature annotation.</text>
</comment>
<dbReference type="OrthoDB" id="6430528at2759"/>
<comment type="caution">
    <text evidence="9">The sequence shown here is derived from an EMBL/GenBank/DDBJ whole genome shotgun (WGS) entry which is preliminary data.</text>
</comment>
<organism evidence="9 10">
    <name type="scientific">Trichonephila inaurata madagascariensis</name>
    <dbReference type="NCBI Taxonomy" id="2747483"/>
    <lineage>
        <taxon>Eukaryota</taxon>
        <taxon>Metazoa</taxon>
        <taxon>Ecdysozoa</taxon>
        <taxon>Arthropoda</taxon>
        <taxon>Chelicerata</taxon>
        <taxon>Arachnida</taxon>
        <taxon>Araneae</taxon>
        <taxon>Araneomorphae</taxon>
        <taxon>Entelegynae</taxon>
        <taxon>Araneoidea</taxon>
        <taxon>Nephilidae</taxon>
        <taxon>Trichonephila</taxon>
        <taxon>Trichonephila inaurata</taxon>
    </lineage>
</organism>
<feature type="disulfide bond" evidence="6">
    <location>
        <begin position="116"/>
        <end position="125"/>
    </location>
</feature>
<sequence>MIVSVFPDTVKKAAVFPVKKAKYRGIQGLQWDNILSSHLPDSITQKQTVWFDRLKPAFLLNDELRADHVVPAATIPDRSQYITRPGCTQQYDPCFPNPCQNGGSCWPSLDSFFCSCRPGYTGDTCEDLTSVSELRYPGMPMAHTLEDTSVYRSATIGPASASLDHLHNLYIAAATLAGACLIVLTVVTVCHCRVHKTYRRFTRKLSRHSSTDLKQDQLEDPDKYSLRWCGSASEVSGQEERGGKLDGLAGDLLDTVRTPLIH</sequence>
<keyword evidence="7" id="KW-0812">Transmembrane</keyword>
<reference evidence="9" key="1">
    <citation type="submission" date="2020-08" db="EMBL/GenBank/DDBJ databases">
        <title>Multicomponent nature underlies the extraordinary mechanical properties of spider dragline silk.</title>
        <authorList>
            <person name="Kono N."/>
            <person name="Nakamura H."/>
            <person name="Mori M."/>
            <person name="Yoshida Y."/>
            <person name="Ohtoshi R."/>
            <person name="Malay A.D."/>
            <person name="Moran D.A.P."/>
            <person name="Tomita M."/>
            <person name="Numata K."/>
            <person name="Arakawa K."/>
        </authorList>
    </citation>
    <scope>NUCLEOTIDE SEQUENCE</scope>
</reference>